<dbReference type="AlphaFoldDB" id="A0AAE0S1J5"/>
<evidence type="ECO:0000313" key="1">
    <source>
        <dbReference type="EMBL" id="KAK3583572.1"/>
    </source>
</evidence>
<reference evidence="1" key="2">
    <citation type="journal article" date="2021" name="Genome Biol. Evol.">
        <title>Developing a high-quality reference genome for a parasitic bivalve with doubly uniparental inheritance (Bivalvia: Unionida).</title>
        <authorList>
            <person name="Smith C.H."/>
        </authorList>
    </citation>
    <scope>NUCLEOTIDE SEQUENCE</scope>
    <source>
        <strain evidence="1">CHS0354</strain>
        <tissue evidence="1">Mantle</tissue>
    </source>
</reference>
<accession>A0AAE0S1J5</accession>
<dbReference type="EMBL" id="JAEAOA010002306">
    <property type="protein sequence ID" value="KAK3583572.1"/>
    <property type="molecule type" value="Genomic_DNA"/>
</dbReference>
<protein>
    <submittedName>
        <fullName evidence="1">Uncharacterized protein</fullName>
    </submittedName>
</protein>
<reference evidence="1" key="1">
    <citation type="journal article" date="2021" name="Genome Biol. Evol.">
        <title>A High-Quality Reference Genome for a Parasitic Bivalve with Doubly Uniparental Inheritance (Bivalvia: Unionida).</title>
        <authorList>
            <person name="Smith C.H."/>
        </authorList>
    </citation>
    <scope>NUCLEOTIDE SEQUENCE</scope>
    <source>
        <strain evidence="1">CHS0354</strain>
    </source>
</reference>
<reference evidence="1" key="3">
    <citation type="submission" date="2023-05" db="EMBL/GenBank/DDBJ databases">
        <authorList>
            <person name="Smith C.H."/>
        </authorList>
    </citation>
    <scope>NUCLEOTIDE SEQUENCE</scope>
    <source>
        <strain evidence="1">CHS0354</strain>
        <tissue evidence="1">Mantle</tissue>
    </source>
</reference>
<sequence>MDDIRTPLTAYNIVLVHLEKPWISTVQTLGSDIVAALTKINGVPWNKYNGERYIPGYMYSGPGARLDL</sequence>
<name>A0AAE0S1J5_9BIVA</name>
<comment type="caution">
    <text evidence="1">The sequence shown here is derived from an EMBL/GenBank/DDBJ whole genome shotgun (WGS) entry which is preliminary data.</text>
</comment>
<gene>
    <name evidence="1" type="ORF">CHS0354_039386</name>
</gene>
<organism evidence="1 2">
    <name type="scientific">Potamilus streckersoni</name>
    <dbReference type="NCBI Taxonomy" id="2493646"/>
    <lineage>
        <taxon>Eukaryota</taxon>
        <taxon>Metazoa</taxon>
        <taxon>Spiralia</taxon>
        <taxon>Lophotrochozoa</taxon>
        <taxon>Mollusca</taxon>
        <taxon>Bivalvia</taxon>
        <taxon>Autobranchia</taxon>
        <taxon>Heteroconchia</taxon>
        <taxon>Palaeoheterodonta</taxon>
        <taxon>Unionida</taxon>
        <taxon>Unionoidea</taxon>
        <taxon>Unionidae</taxon>
        <taxon>Ambleminae</taxon>
        <taxon>Lampsilini</taxon>
        <taxon>Potamilus</taxon>
    </lineage>
</organism>
<dbReference type="Proteomes" id="UP001195483">
    <property type="component" value="Unassembled WGS sequence"/>
</dbReference>
<keyword evidence="2" id="KW-1185">Reference proteome</keyword>
<proteinExistence type="predicted"/>
<evidence type="ECO:0000313" key="2">
    <source>
        <dbReference type="Proteomes" id="UP001195483"/>
    </source>
</evidence>